<evidence type="ECO:0000256" key="7">
    <source>
        <dbReference type="SAM" id="MobiDB-lite"/>
    </source>
</evidence>
<feature type="transmembrane region" description="Helical" evidence="8">
    <location>
        <begin position="232"/>
        <end position="252"/>
    </location>
</feature>
<evidence type="ECO:0000313" key="13">
    <source>
        <dbReference type="Proteomes" id="UP000030762"/>
    </source>
</evidence>
<keyword evidence="9" id="KW-0732">Signal</keyword>
<reference evidence="12 13" key="1">
    <citation type="submission" date="2012-04" db="EMBL/GenBank/DDBJ databases">
        <title>The Genome Sequence of Saprolegnia declina VS20.</title>
        <authorList>
            <consortium name="The Broad Institute Genome Sequencing Platform"/>
            <person name="Russ C."/>
            <person name="Nusbaum C."/>
            <person name="Tyler B."/>
            <person name="van West P."/>
            <person name="Dieguez-Uribeondo J."/>
            <person name="de Bruijn I."/>
            <person name="Tripathy S."/>
            <person name="Jiang R."/>
            <person name="Young S.K."/>
            <person name="Zeng Q."/>
            <person name="Gargeya S."/>
            <person name="Fitzgerald M."/>
            <person name="Haas B."/>
            <person name="Abouelleil A."/>
            <person name="Alvarado L."/>
            <person name="Arachchi H.M."/>
            <person name="Berlin A."/>
            <person name="Chapman S.B."/>
            <person name="Goldberg J."/>
            <person name="Griggs A."/>
            <person name="Gujja S."/>
            <person name="Hansen M."/>
            <person name="Howarth C."/>
            <person name="Imamovic A."/>
            <person name="Larimer J."/>
            <person name="McCowen C."/>
            <person name="Montmayeur A."/>
            <person name="Murphy C."/>
            <person name="Neiman D."/>
            <person name="Pearson M."/>
            <person name="Priest M."/>
            <person name="Roberts A."/>
            <person name="Saif S."/>
            <person name="Shea T."/>
            <person name="Sisk P."/>
            <person name="Sykes S."/>
            <person name="Wortman J."/>
            <person name="Nusbaum C."/>
            <person name="Birren B."/>
        </authorList>
    </citation>
    <scope>NUCLEOTIDE SEQUENCE [LARGE SCALE GENOMIC DNA]</scope>
    <source>
        <strain evidence="12 13">VS20</strain>
    </source>
</reference>
<feature type="transmembrane region" description="Helical" evidence="8">
    <location>
        <begin position="663"/>
        <end position="684"/>
    </location>
</feature>
<gene>
    <name evidence="12" type="ORF">SDRG_12321</name>
</gene>
<feature type="transmembrane region" description="Helical" evidence="8">
    <location>
        <begin position="825"/>
        <end position="845"/>
    </location>
</feature>
<feature type="transmembrane region" description="Helical" evidence="8">
    <location>
        <begin position="572"/>
        <end position="598"/>
    </location>
</feature>
<evidence type="ECO:0008006" key="14">
    <source>
        <dbReference type="Google" id="ProtNLM"/>
    </source>
</evidence>
<dbReference type="OrthoDB" id="1689567at2759"/>
<feature type="domain" description="CSC1/OSCA1-like 7TM region" evidence="10">
    <location>
        <begin position="609"/>
        <end position="843"/>
    </location>
</feature>
<feature type="transmembrane region" description="Helical" evidence="8">
    <location>
        <begin position="771"/>
        <end position="804"/>
    </location>
</feature>
<keyword evidence="13" id="KW-1185">Reference proteome</keyword>
<feature type="transmembrane region" description="Helical" evidence="8">
    <location>
        <begin position="272"/>
        <end position="293"/>
    </location>
</feature>
<evidence type="ECO:0000259" key="10">
    <source>
        <dbReference type="Pfam" id="PF02714"/>
    </source>
</evidence>
<keyword evidence="3" id="KW-0813">Transport</keyword>
<evidence type="ECO:0000256" key="9">
    <source>
        <dbReference type="SAM" id="SignalP"/>
    </source>
</evidence>
<dbReference type="Proteomes" id="UP000030762">
    <property type="component" value="Unassembled WGS sequence"/>
</dbReference>
<dbReference type="PANTHER" id="PTHR13018:SF5">
    <property type="entry name" value="RE44586P"/>
    <property type="match status" value="1"/>
</dbReference>
<feature type="chain" id="PRO_5004570682" description="CSC1/OSCA1-like 7TM region domain-containing protein" evidence="9">
    <location>
        <begin position="24"/>
        <end position="987"/>
    </location>
</feature>
<dbReference type="AlphaFoldDB" id="T0RCV3"/>
<dbReference type="InParanoid" id="T0RCV3"/>
<dbReference type="GO" id="GO:0005886">
    <property type="term" value="C:plasma membrane"/>
    <property type="evidence" value="ECO:0007669"/>
    <property type="project" value="TreeGrafter"/>
</dbReference>
<evidence type="ECO:0000256" key="8">
    <source>
        <dbReference type="SAM" id="Phobius"/>
    </source>
</evidence>
<dbReference type="Pfam" id="PF02714">
    <property type="entry name" value="RSN1_7TM"/>
    <property type="match status" value="1"/>
</dbReference>
<dbReference type="GeneID" id="19953048"/>
<keyword evidence="5 8" id="KW-1133">Transmembrane helix</keyword>
<dbReference type="InterPro" id="IPR032880">
    <property type="entry name" value="CSC1/OSCA1-like_N"/>
</dbReference>
<evidence type="ECO:0000256" key="1">
    <source>
        <dbReference type="ARBA" id="ARBA00004141"/>
    </source>
</evidence>
<evidence type="ECO:0000256" key="6">
    <source>
        <dbReference type="ARBA" id="ARBA00023136"/>
    </source>
</evidence>
<comment type="similarity">
    <text evidence="2">Belongs to the CSC1 (TC 1.A.17) family.</text>
</comment>
<evidence type="ECO:0000256" key="3">
    <source>
        <dbReference type="ARBA" id="ARBA00022448"/>
    </source>
</evidence>
<keyword evidence="4 8" id="KW-0812">Transmembrane</keyword>
<dbReference type="Pfam" id="PF13967">
    <property type="entry name" value="RSN1_TM"/>
    <property type="match status" value="1"/>
</dbReference>
<feature type="signal peptide" evidence="9">
    <location>
        <begin position="1"/>
        <end position="23"/>
    </location>
</feature>
<dbReference type="VEuPathDB" id="FungiDB:SDRG_12321"/>
<evidence type="ECO:0000256" key="5">
    <source>
        <dbReference type="ARBA" id="ARBA00022989"/>
    </source>
</evidence>
<dbReference type="GO" id="GO:0005227">
    <property type="term" value="F:calcium-activated cation channel activity"/>
    <property type="evidence" value="ECO:0007669"/>
    <property type="project" value="InterPro"/>
</dbReference>
<dbReference type="OMA" id="EYFQHRY"/>
<protein>
    <recommendedName>
        <fullName evidence="14">CSC1/OSCA1-like 7TM region domain-containing protein</fullName>
    </recommendedName>
</protein>
<organism evidence="12 13">
    <name type="scientific">Saprolegnia diclina (strain VS20)</name>
    <dbReference type="NCBI Taxonomy" id="1156394"/>
    <lineage>
        <taxon>Eukaryota</taxon>
        <taxon>Sar</taxon>
        <taxon>Stramenopiles</taxon>
        <taxon>Oomycota</taxon>
        <taxon>Saprolegniomycetes</taxon>
        <taxon>Saprolegniales</taxon>
        <taxon>Saprolegniaceae</taxon>
        <taxon>Saprolegnia</taxon>
    </lineage>
</organism>
<feature type="region of interest" description="Disordered" evidence="7">
    <location>
        <begin position="962"/>
        <end position="987"/>
    </location>
</feature>
<feature type="transmembrane region" description="Helical" evidence="8">
    <location>
        <begin position="618"/>
        <end position="642"/>
    </location>
</feature>
<evidence type="ECO:0000256" key="4">
    <source>
        <dbReference type="ARBA" id="ARBA00022692"/>
    </source>
</evidence>
<evidence type="ECO:0000313" key="12">
    <source>
        <dbReference type="EMBL" id="EQC30043.1"/>
    </source>
</evidence>
<dbReference type="EMBL" id="JH767179">
    <property type="protein sequence ID" value="EQC30043.1"/>
    <property type="molecule type" value="Genomic_DNA"/>
</dbReference>
<dbReference type="RefSeq" id="XP_008616611.1">
    <property type="nucleotide sequence ID" value="XM_008618389.1"/>
</dbReference>
<feature type="transmembrane region" description="Helical" evidence="8">
    <location>
        <begin position="851"/>
        <end position="871"/>
    </location>
</feature>
<keyword evidence="6 8" id="KW-0472">Membrane</keyword>
<feature type="transmembrane region" description="Helical" evidence="8">
    <location>
        <begin position="136"/>
        <end position="155"/>
    </location>
</feature>
<dbReference type="InterPro" id="IPR003864">
    <property type="entry name" value="CSC1/OSCA1-like_7TM"/>
</dbReference>
<proteinExistence type="inferred from homology"/>
<accession>T0RCV3</accession>
<comment type="subcellular location">
    <subcellularLocation>
        <location evidence="1">Membrane</location>
        <topology evidence="1">Multi-pass membrane protein</topology>
    </subcellularLocation>
</comment>
<name>T0RCV3_SAPDV</name>
<evidence type="ECO:0000259" key="11">
    <source>
        <dbReference type="Pfam" id="PF13967"/>
    </source>
</evidence>
<evidence type="ECO:0000256" key="2">
    <source>
        <dbReference type="ARBA" id="ARBA00007779"/>
    </source>
</evidence>
<sequence length="987" mass="109945">MALHRTRAMLPTLLAMVVALAAADVVTLHVPSGSVYGFVNDHINASIWSPANVTNDLLIALSLSANDTRAMPTIAPSPLVLRTGQTNVNFTITGALPGRYPLSYKLVSLVSGNTTYELSAETLVVFIVNDQWQSTLSQFGINVALVVAGVGIFLWRRGAKRDLWFWGAPIEGVFEPDPFRSDEAMPSPLAAPTWQERGRRFWRLDCDDAYIVDACGVDAALFLRFNLDAAKLFSALTILSCALLLPINFVSGDGPTTSSQQATIANVPVQSPYFWGHVVMCYLTAGAVLFFVFRQNRRLEYLHMNDTTLIGPRSVFIQAGLPLDVTRHELRQWFLADYPEDIDQVTVVADLSKVYTVLGQRMNWRNDLQRLEAIYMSPSLTLSPWLRYCPGGACCPSPTDIWFDYLARRPCRSRRDAASRPLQEPLLSDSGGSPKADVIGDDEANEMVPPRILAKVTALRAQLAAVPEDILNSYARRTGTGAAFVVFNSNRARDQFLDRFRQTQAPLSQCVASTAATLCRRRPRRATVDSSGPSRLARHLTDLVVHPAPEPHDLKWSKMTYRPQSLRRFCQFGLYHALTVVLLLLFSTPASVLLYFNLQPGSDVYARVLTPDSLFAGFLHTYLPTLFLVCVNWVLLTVLFYVSFLEPWFTESRRMRSFLSKGFAYLFLSSILFPSIGVTAVYAATKSSSQVAFGGTSSREVKYVNDFLYKLCSNFFVGYILQLTCLGSLTQLLRIGEKLFYQPWVISRAVTTDEVHAAREPWPFYFGYDYAVLLSVFTIGLLGSVLSPYLVPCAAVFFFAKYYVSKYNFVYVHPTTPGRGNVARAAYSLALVCLLLFELAMTSILSQVGNANQWLALVLLTCATLGVFVYWRVVVYRALETETNPSRVDVEAPTTQLRRQQSMELSRALFHAHSLSEMEALVHARPTQAYINPYDVGLHMLSVLHRIQALRTAKLRDAFNRLGQQPEGSPSVATTAATNDLSESLLS</sequence>
<feature type="domain" description="CSC1/OSCA1-like N-terminal transmembrane" evidence="11">
    <location>
        <begin position="136"/>
        <end position="294"/>
    </location>
</feature>
<dbReference type="InterPro" id="IPR045122">
    <property type="entry name" value="Csc1-like"/>
</dbReference>
<feature type="region of interest" description="Disordered" evidence="7">
    <location>
        <begin position="418"/>
        <end position="441"/>
    </location>
</feature>
<dbReference type="PANTHER" id="PTHR13018">
    <property type="entry name" value="PROBABLE MEMBRANE PROTEIN DUF221-RELATED"/>
    <property type="match status" value="1"/>
</dbReference>